<organism evidence="6 7">
    <name type="scientific">Lithospermum erythrorhizon</name>
    <name type="common">Purple gromwell</name>
    <name type="synonym">Lithospermum officinale var. erythrorhizon</name>
    <dbReference type="NCBI Taxonomy" id="34254"/>
    <lineage>
        <taxon>Eukaryota</taxon>
        <taxon>Viridiplantae</taxon>
        <taxon>Streptophyta</taxon>
        <taxon>Embryophyta</taxon>
        <taxon>Tracheophyta</taxon>
        <taxon>Spermatophyta</taxon>
        <taxon>Magnoliopsida</taxon>
        <taxon>eudicotyledons</taxon>
        <taxon>Gunneridae</taxon>
        <taxon>Pentapetalae</taxon>
        <taxon>asterids</taxon>
        <taxon>lamiids</taxon>
        <taxon>Boraginales</taxon>
        <taxon>Boraginaceae</taxon>
        <taxon>Boraginoideae</taxon>
        <taxon>Lithospermeae</taxon>
        <taxon>Lithospermum</taxon>
    </lineage>
</organism>
<dbReference type="InterPro" id="IPR035979">
    <property type="entry name" value="RBD_domain_sf"/>
</dbReference>
<name>A0AAV3Q3L8_LITER</name>
<comment type="caution">
    <text evidence="6">The sequence shown here is derived from an EMBL/GenBank/DDBJ whole genome shotgun (WGS) entry which is preliminary data.</text>
</comment>
<protein>
    <recommendedName>
        <fullName evidence="5">RRM domain-containing protein</fullName>
    </recommendedName>
</protein>
<dbReference type="AlphaFoldDB" id="A0AAV3Q3L8"/>
<proteinExistence type="predicted"/>
<evidence type="ECO:0000256" key="1">
    <source>
        <dbReference type="ARBA" id="ARBA00022737"/>
    </source>
</evidence>
<evidence type="ECO:0000313" key="6">
    <source>
        <dbReference type="EMBL" id="GAA0158677.1"/>
    </source>
</evidence>
<evidence type="ECO:0000256" key="4">
    <source>
        <dbReference type="SAM" id="MobiDB-lite"/>
    </source>
</evidence>
<dbReference type="FunFam" id="3.30.70.330:FF:000051">
    <property type="entry name" value="Heterogeneous nuclear ribonucleoprotein 1"/>
    <property type="match status" value="1"/>
</dbReference>
<feature type="region of interest" description="Disordered" evidence="4">
    <location>
        <begin position="412"/>
        <end position="435"/>
    </location>
</feature>
<evidence type="ECO:0000313" key="7">
    <source>
        <dbReference type="Proteomes" id="UP001454036"/>
    </source>
</evidence>
<keyword evidence="2 3" id="KW-0694">RNA-binding</keyword>
<reference evidence="6 7" key="1">
    <citation type="submission" date="2024-01" db="EMBL/GenBank/DDBJ databases">
        <title>The complete chloroplast genome sequence of Lithospermum erythrorhizon: insights into the phylogenetic relationship among Boraginaceae species and the maternal lineages of purple gromwells.</title>
        <authorList>
            <person name="Okada T."/>
            <person name="Watanabe K."/>
        </authorList>
    </citation>
    <scope>NUCLEOTIDE SEQUENCE [LARGE SCALE GENOMIC DNA]</scope>
</reference>
<dbReference type="PANTHER" id="PTHR48032:SF6">
    <property type="entry name" value="RNA-BINDING (RRM_RBD_RNP MOTIFS) FAMILY PROTEIN"/>
    <property type="match status" value="1"/>
</dbReference>
<feature type="domain" description="RRM" evidence="5">
    <location>
        <begin position="106"/>
        <end position="183"/>
    </location>
</feature>
<dbReference type="SMART" id="SM00360">
    <property type="entry name" value="RRM"/>
    <property type="match status" value="2"/>
</dbReference>
<feature type="domain" description="RRM" evidence="5">
    <location>
        <begin position="6"/>
        <end position="82"/>
    </location>
</feature>
<dbReference type="InterPro" id="IPR012677">
    <property type="entry name" value="Nucleotide-bd_a/b_plait_sf"/>
</dbReference>
<evidence type="ECO:0000256" key="3">
    <source>
        <dbReference type="PROSITE-ProRule" id="PRU00176"/>
    </source>
</evidence>
<evidence type="ECO:0000259" key="5">
    <source>
        <dbReference type="PROSITE" id="PS50102"/>
    </source>
</evidence>
<accession>A0AAV3Q3L8</accession>
<dbReference type="Gene3D" id="3.30.70.330">
    <property type="match status" value="2"/>
</dbReference>
<evidence type="ECO:0000256" key="2">
    <source>
        <dbReference type="ARBA" id="ARBA00022884"/>
    </source>
</evidence>
<dbReference type="CDD" id="cd12330">
    <property type="entry name" value="RRM2_Hrp1p"/>
    <property type="match status" value="1"/>
</dbReference>
<dbReference type="GO" id="GO:0003729">
    <property type="term" value="F:mRNA binding"/>
    <property type="evidence" value="ECO:0007669"/>
    <property type="project" value="TreeGrafter"/>
</dbReference>
<dbReference type="Pfam" id="PF00076">
    <property type="entry name" value="RRM_1"/>
    <property type="match status" value="2"/>
</dbReference>
<dbReference type="EMBL" id="BAABME010003408">
    <property type="protein sequence ID" value="GAA0158677.1"/>
    <property type="molecule type" value="Genomic_DNA"/>
</dbReference>
<keyword evidence="7" id="KW-1185">Reference proteome</keyword>
<keyword evidence="1" id="KW-0677">Repeat</keyword>
<dbReference type="SUPFAM" id="SSF54928">
    <property type="entry name" value="RNA-binding domain, RBD"/>
    <property type="match status" value="2"/>
</dbReference>
<gene>
    <name evidence="6" type="ORF">LIER_15637</name>
</gene>
<dbReference type="FunFam" id="3.30.70.330:FF:000102">
    <property type="entry name" value="Heterogeneous nuclear ribonucleoprotein 1"/>
    <property type="match status" value="1"/>
</dbReference>
<dbReference type="GO" id="GO:0006417">
    <property type="term" value="P:regulation of translation"/>
    <property type="evidence" value="ECO:0007669"/>
    <property type="project" value="TreeGrafter"/>
</dbReference>
<dbReference type="InterPro" id="IPR000504">
    <property type="entry name" value="RRM_dom"/>
</dbReference>
<dbReference type="PROSITE" id="PS50102">
    <property type="entry name" value="RRM"/>
    <property type="match status" value="2"/>
</dbReference>
<sequence length="435" mass="47384">MERGNGKLFVGGISWDTNEDRLRGYFQSFGVVSDAVIIKDRITGRARGFGFVVFADPLVADGVAKEKHIIDGRTVDVKRAVPRDVPDIIIRNNGSTYSSPGPTRTKKVFVGGLPSDITESDFKKYFDQFGTITDVVVMYDHNTKRPRGFGFITYDSEEAVENVLLKKFHELNGKMVEVKQAVPKELSPGTTASAMRGYTDGLYRVSNLLNEYPLGHSLNSVGGYGIRLDGKFSPFSVGQTQYHRLSPSGYGQRPNLDSGLTSNYGIGGAFASSTGEQGLNTYYDEDSNRFSSPIRYDFANIGSNKHFGTNPAISNNVIGSSRNVSAYETLGSARGIWGSSTVSSQGGRYQYFSSDNIHYLGEESSFSSGLGYGRNNISSTEAFDELYGSASFNGDASSPFAYAFGNSTPQVTSENNSVGYSLNNKPNRGTNYRPL</sequence>
<dbReference type="PANTHER" id="PTHR48032">
    <property type="entry name" value="RNA-BINDING PROTEIN MUSASHI HOMOLOG RBP6"/>
    <property type="match status" value="1"/>
</dbReference>
<dbReference type="Proteomes" id="UP001454036">
    <property type="component" value="Unassembled WGS sequence"/>
</dbReference>